<keyword evidence="3" id="KW-1185">Reference proteome</keyword>
<dbReference type="RefSeq" id="XP_008023682.1">
    <property type="nucleotide sequence ID" value="XM_008025491.1"/>
</dbReference>
<dbReference type="EMBL" id="KB908526">
    <property type="protein sequence ID" value="EOA89087.1"/>
    <property type="molecule type" value="Genomic_DNA"/>
</dbReference>
<dbReference type="AlphaFoldDB" id="R0KMC9"/>
<name>R0KMC9_EXST2</name>
<dbReference type="OrthoDB" id="5394455at2759"/>
<dbReference type="GeneID" id="19395158"/>
<feature type="compositionally biased region" description="Low complexity" evidence="1">
    <location>
        <begin position="1"/>
        <end position="17"/>
    </location>
</feature>
<dbReference type="Proteomes" id="UP000016935">
    <property type="component" value="Unassembled WGS sequence"/>
</dbReference>
<dbReference type="HOGENOM" id="CLU_2874075_0_0_1"/>
<reference evidence="2 3" key="2">
    <citation type="journal article" date="2013" name="PLoS Genet.">
        <title>Comparative genome structure, secondary metabolite, and effector coding capacity across Cochliobolus pathogens.</title>
        <authorList>
            <person name="Condon B.J."/>
            <person name="Leng Y."/>
            <person name="Wu D."/>
            <person name="Bushley K.E."/>
            <person name="Ohm R.A."/>
            <person name="Otillar R."/>
            <person name="Martin J."/>
            <person name="Schackwitz W."/>
            <person name="Grimwood J."/>
            <person name="MohdZainudin N."/>
            <person name="Xue C."/>
            <person name="Wang R."/>
            <person name="Manning V.A."/>
            <person name="Dhillon B."/>
            <person name="Tu Z.J."/>
            <person name="Steffenson B.J."/>
            <person name="Salamov A."/>
            <person name="Sun H."/>
            <person name="Lowry S."/>
            <person name="LaButti K."/>
            <person name="Han J."/>
            <person name="Copeland A."/>
            <person name="Lindquist E."/>
            <person name="Barry K."/>
            <person name="Schmutz J."/>
            <person name="Baker S.E."/>
            <person name="Ciuffetti L.M."/>
            <person name="Grigoriev I.V."/>
            <person name="Zhong S."/>
            <person name="Turgeon B.G."/>
        </authorList>
    </citation>
    <scope>NUCLEOTIDE SEQUENCE [LARGE SCALE GENOMIC DNA]</scope>
    <source>
        <strain evidence="3">28A</strain>
    </source>
</reference>
<sequence length="64" mass="6890">ATATAEPNKTATATTTTHEVSDPDLARAKDLVKLHFEVKEAQRRGELSRGLEEARAMVERAVGG</sequence>
<feature type="region of interest" description="Disordered" evidence="1">
    <location>
        <begin position="1"/>
        <end position="24"/>
    </location>
</feature>
<accession>R0KMC9</accession>
<reference evidence="2 3" key="1">
    <citation type="journal article" date="2012" name="PLoS Pathog.">
        <title>Diverse lifestyles and strategies of plant pathogenesis encoded in the genomes of eighteen Dothideomycetes fungi.</title>
        <authorList>
            <person name="Ohm R.A."/>
            <person name="Feau N."/>
            <person name="Henrissat B."/>
            <person name="Schoch C.L."/>
            <person name="Horwitz B.A."/>
            <person name="Barry K.W."/>
            <person name="Condon B.J."/>
            <person name="Copeland A.C."/>
            <person name="Dhillon B."/>
            <person name="Glaser F."/>
            <person name="Hesse C.N."/>
            <person name="Kosti I."/>
            <person name="LaButti K."/>
            <person name="Lindquist E.A."/>
            <person name="Lucas S."/>
            <person name="Salamov A.A."/>
            <person name="Bradshaw R.E."/>
            <person name="Ciuffetti L."/>
            <person name="Hamelin R.C."/>
            <person name="Kema G.H.J."/>
            <person name="Lawrence C."/>
            <person name="Scott J.A."/>
            <person name="Spatafora J.W."/>
            <person name="Turgeon B.G."/>
            <person name="de Wit P.J.G.M."/>
            <person name="Zhong S."/>
            <person name="Goodwin S.B."/>
            <person name="Grigoriev I.V."/>
        </authorList>
    </citation>
    <scope>NUCLEOTIDE SEQUENCE [LARGE SCALE GENOMIC DNA]</scope>
    <source>
        <strain evidence="3">28A</strain>
    </source>
</reference>
<evidence type="ECO:0000313" key="2">
    <source>
        <dbReference type="EMBL" id="EOA89087.1"/>
    </source>
</evidence>
<feature type="non-terminal residue" evidence="2">
    <location>
        <position position="1"/>
    </location>
</feature>
<evidence type="ECO:0000313" key="3">
    <source>
        <dbReference type="Proteomes" id="UP000016935"/>
    </source>
</evidence>
<gene>
    <name evidence="2" type="ORF">SETTUDRAFT_106235</name>
</gene>
<protein>
    <submittedName>
        <fullName evidence="2">Uncharacterized protein</fullName>
    </submittedName>
</protein>
<organism evidence="2 3">
    <name type="scientific">Exserohilum turcicum (strain 28A)</name>
    <name type="common">Northern leaf blight fungus</name>
    <name type="synonym">Setosphaeria turcica</name>
    <dbReference type="NCBI Taxonomy" id="671987"/>
    <lineage>
        <taxon>Eukaryota</taxon>
        <taxon>Fungi</taxon>
        <taxon>Dikarya</taxon>
        <taxon>Ascomycota</taxon>
        <taxon>Pezizomycotina</taxon>
        <taxon>Dothideomycetes</taxon>
        <taxon>Pleosporomycetidae</taxon>
        <taxon>Pleosporales</taxon>
        <taxon>Pleosporineae</taxon>
        <taxon>Pleosporaceae</taxon>
        <taxon>Exserohilum</taxon>
    </lineage>
</organism>
<proteinExistence type="predicted"/>
<evidence type="ECO:0000256" key="1">
    <source>
        <dbReference type="SAM" id="MobiDB-lite"/>
    </source>
</evidence>